<keyword evidence="6" id="KW-0496">Mitochondrion</keyword>
<evidence type="ECO:0000313" key="10">
    <source>
        <dbReference type="Proteomes" id="UP001215151"/>
    </source>
</evidence>
<comment type="similarity">
    <text evidence="3">Belongs to the FMP46 family.</text>
</comment>
<evidence type="ECO:0000256" key="5">
    <source>
        <dbReference type="ARBA" id="ARBA00023002"/>
    </source>
</evidence>
<evidence type="ECO:0000256" key="4">
    <source>
        <dbReference type="ARBA" id="ARBA00022946"/>
    </source>
</evidence>
<evidence type="ECO:0000256" key="7">
    <source>
        <dbReference type="SAM" id="Phobius"/>
    </source>
</evidence>
<reference evidence="9" key="1">
    <citation type="submission" date="2022-11" db="EMBL/GenBank/DDBJ databases">
        <title>Genome Sequence of Cubamyces cubensis.</title>
        <authorList>
            <person name="Buettner E."/>
        </authorList>
    </citation>
    <scope>NUCLEOTIDE SEQUENCE</scope>
    <source>
        <strain evidence="9">MPL-01</strain>
    </source>
</reference>
<comment type="subcellular location">
    <subcellularLocation>
        <location evidence="2">Mitochondrion</location>
    </subcellularLocation>
</comment>
<keyword evidence="7" id="KW-0472">Membrane</keyword>
<feature type="transmembrane region" description="Helical" evidence="7">
    <location>
        <begin position="335"/>
        <end position="358"/>
    </location>
</feature>
<evidence type="ECO:0000313" key="9">
    <source>
        <dbReference type="EMBL" id="KAJ8474738.1"/>
    </source>
</evidence>
<accession>A0AAD7TRA2</accession>
<dbReference type="Pfam" id="PF07955">
    <property type="entry name" value="DUF1687"/>
    <property type="match status" value="1"/>
</dbReference>
<feature type="transmembrane region" description="Helical" evidence="7">
    <location>
        <begin position="407"/>
        <end position="426"/>
    </location>
</feature>
<dbReference type="PANTHER" id="PTHR28071">
    <property type="entry name" value="REDOX PROTEIN FMP46, MITOCHONDRIAL-RELATED"/>
    <property type="match status" value="1"/>
</dbReference>
<comment type="caution">
    <text evidence="9">The sequence shown here is derived from an EMBL/GenBank/DDBJ whole genome shotgun (WGS) entry which is preliminary data.</text>
</comment>
<dbReference type="InterPro" id="IPR045340">
    <property type="entry name" value="DUF6533"/>
</dbReference>
<keyword evidence="10" id="KW-1185">Reference proteome</keyword>
<gene>
    <name evidence="9" type="ORF">ONZ51_g7015</name>
</gene>
<evidence type="ECO:0000256" key="2">
    <source>
        <dbReference type="ARBA" id="ARBA00004173"/>
    </source>
</evidence>
<evidence type="ECO:0000259" key="8">
    <source>
        <dbReference type="Pfam" id="PF20151"/>
    </source>
</evidence>
<dbReference type="AlphaFoldDB" id="A0AAD7TRA2"/>
<dbReference type="Gene3D" id="3.40.30.10">
    <property type="entry name" value="Glutaredoxin"/>
    <property type="match status" value="1"/>
</dbReference>
<feature type="transmembrane region" description="Helical" evidence="7">
    <location>
        <begin position="379"/>
        <end position="401"/>
    </location>
</feature>
<dbReference type="PROSITE" id="PS51353">
    <property type="entry name" value="ARSC"/>
    <property type="match status" value="1"/>
</dbReference>
<evidence type="ECO:0000256" key="6">
    <source>
        <dbReference type="ARBA" id="ARBA00023128"/>
    </source>
</evidence>
<dbReference type="Proteomes" id="UP001215151">
    <property type="component" value="Unassembled WGS sequence"/>
</dbReference>
<proteinExistence type="inferred from homology"/>
<dbReference type="GO" id="GO:0005739">
    <property type="term" value="C:mitochondrion"/>
    <property type="evidence" value="ECO:0007669"/>
    <property type="project" value="UniProtKB-SubCell"/>
</dbReference>
<evidence type="ECO:0000256" key="3">
    <source>
        <dbReference type="ARBA" id="ARBA00009734"/>
    </source>
</evidence>
<evidence type="ECO:0000256" key="1">
    <source>
        <dbReference type="ARBA" id="ARBA00002963"/>
    </source>
</evidence>
<dbReference type="InterPro" id="IPR036249">
    <property type="entry name" value="Thioredoxin-like_sf"/>
</dbReference>
<keyword evidence="7" id="KW-0812">Transmembrane</keyword>
<keyword evidence="7" id="KW-1133">Transmembrane helix</keyword>
<feature type="transmembrane region" description="Helical" evidence="7">
    <location>
        <begin position="197"/>
        <end position="219"/>
    </location>
</feature>
<dbReference type="InterPro" id="IPR006660">
    <property type="entry name" value="Arsenate_reductase-like"/>
</dbReference>
<dbReference type="SUPFAM" id="SSF52833">
    <property type="entry name" value="Thioredoxin-like"/>
    <property type="match status" value="1"/>
</dbReference>
<dbReference type="PANTHER" id="PTHR28071:SF1">
    <property type="entry name" value="REDOX PROTEIN FMP46, MITOCHONDRIAL-RELATED"/>
    <property type="match status" value="1"/>
</dbReference>
<protein>
    <recommendedName>
        <fullName evidence="8">DUF6533 domain-containing protein</fullName>
    </recommendedName>
</protein>
<dbReference type="Pfam" id="PF20151">
    <property type="entry name" value="DUF6533"/>
    <property type="match status" value="1"/>
</dbReference>
<organism evidence="9 10">
    <name type="scientific">Trametes cubensis</name>
    <dbReference type="NCBI Taxonomy" id="1111947"/>
    <lineage>
        <taxon>Eukaryota</taxon>
        <taxon>Fungi</taxon>
        <taxon>Dikarya</taxon>
        <taxon>Basidiomycota</taxon>
        <taxon>Agaricomycotina</taxon>
        <taxon>Agaricomycetes</taxon>
        <taxon>Polyporales</taxon>
        <taxon>Polyporaceae</taxon>
        <taxon>Trametes</taxon>
    </lineage>
</organism>
<feature type="domain" description="DUF6533" evidence="8">
    <location>
        <begin position="159"/>
        <end position="203"/>
    </location>
</feature>
<dbReference type="InterPro" id="IPR012882">
    <property type="entry name" value="Fmp46"/>
</dbReference>
<feature type="transmembrane region" description="Helical" evidence="7">
    <location>
        <begin position="157"/>
        <end position="176"/>
    </location>
</feature>
<sequence>MFKAFTRTIPEISIFHNPSSPASTNALKLLRSALSSPYPPSKSSAPPLNFNLEVIENKPPTSDQLRTILSYLPSKTPSGQTQTPSPEILLSAHPTVDSRPANPEGVVQLASQNPNALKWPIVVDWHSGKAAVGDVEGVKGILEELRKKRDGEAAPEGYYLEMGCVGIIIYEYMLTFEMERRVIWGRRLTLPGVLFYLNRYLLLAFALIIYLWGFVPWRFDSVSKLPSMRSRDSLLTRSSAELWCDRATAEHCWHFARSMLHSVLCAPRPRHKRQEVVLDDTGRADWQRPDTCQHLPPGRLPLFSQALAPHLHHYLAVWNWEGKHMDYKFRPGEQIRAAICTTASVILMDVLVLGITWYRTAGIVIAARKVQLDVDLVSLMLRDGTVFFALQLALHIIQIAVDVLRDTSLGIVAVVFMSITMTRFLLHLRMLDQSSHAGTDYISMPAAPTIDFRFSSPIFDNIGASLDLDEAGDGHGEFEYDRIEEENQQLVSAGGSYELGEYSAVPRRDSFES</sequence>
<comment type="function">
    <text evidence="1">Putative mitochondrial redox protein which could be involved in the reduction of small toxic molecules.</text>
</comment>
<keyword evidence="5" id="KW-0560">Oxidoreductase</keyword>
<name>A0AAD7TRA2_9APHY</name>
<dbReference type="EMBL" id="JAPEVG010000179">
    <property type="protein sequence ID" value="KAJ8474738.1"/>
    <property type="molecule type" value="Genomic_DNA"/>
</dbReference>
<dbReference type="GO" id="GO:0016491">
    <property type="term" value="F:oxidoreductase activity"/>
    <property type="evidence" value="ECO:0007669"/>
    <property type="project" value="UniProtKB-KW"/>
</dbReference>
<keyword evidence="4" id="KW-0809">Transit peptide</keyword>